<feature type="transmembrane region" description="Helical" evidence="6">
    <location>
        <begin position="173"/>
        <end position="199"/>
    </location>
</feature>
<evidence type="ECO:0000256" key="1">
    <source>
        <dbReference type="ARBA" id="ARBA00004141"/>
    </source>
</evidence>
<sequence>MSKKKINLIGFILFFILGVFIGLLRPFQPELSSQGNFILMMLIITIGLWIFKPREIPFSISSGLFMASLLALKVPANIVFAGFSGNAVWTLISALFFGFVLAKTGLGKRIAYFGIKNTRLSYAGLLTMWAIIGVVLSILTPSITVRVVIVIPIALNCVNICKLPKGSKGRSLVLLTAWAMALIPGTGWLTGSLVGPILSGFFASTPGLGAIEFSDWAKVSLLPMTIISFLTVVGGYIVLRPSEPLNLSRDVFIEEYKKLGAMSNEEKITVAILVGTFTMFVTNSWHGIPDAATCLTAWFLLSLAGIIKGNEVSTGINWDLVIFVGTGMGFGAIFEYSGVSKWMSSILVDALKPIAGSPWVFVYVVLILMFIWRFVDIAVFVPTKAIIVAILPQVSEAYGIHPLVWVPLLCIAVNSFFLSYQNMFALVAEANMAGEGWTPKHLAQYGTVYFVASMITMLVAIPYWISIGMFG</sequence>
<comment type="caution">
    <text evidence="7">The sequence shown here is derived from an EMBL/GenBank/DDBJ whole genome shotgun (WGS) entry which is preliminary data.</text>
</comment>
<dbReference type="EMBL" id="LTDM01000053">
    <property type="protein sequence ID" value="OLS01907.1"/>
    <property type="molecule type" value="Genomic_DNA"/>
</dbReference>
<name>A0A1U7M3L6_TISCR</name>
<keyword evidence="3 6" id="KW-0812">Transmembrane</keyword>
<feature type="transmembrane region" description="Helical" evidence="6">
    <location>
        <begin position="291"/>
        <end position="308"/>
    </location>
</feature>
<reference evidence="7 8" key="1">
    <citation type="submission" date="2016-02" db="EMBL/GenBank/DDBJ databases">
        <title>Genome sequence of Tissierella creatinophila DSM 6911.</title>
        <authorList>
            <person name="Poehlein A."/>
            <person name="Daniel R."/>
        </authorList>
    </citation>
    <scope>NUCLEOTIDE SEQUENCE [LARGE SCALE GENOMIC DNA]</scope>
    <source>
        <strain evidence="7 8">DSM 6911</strain>
    </source>
</reference>
<dbReference type="InterPro" id="IPR030676">
    <property type="entry name" value="CitT-rel"/>
</dbReference>
<dbReference type="GO" id="GO:0016020">
    <property type="term" value="C:membrane"/>
    <property type="evidence" value="ECO:0007669"/>
    <property type="project" value="UniProtKB-SubCell"/>
</dbReference>
<feature type="transmembrane region" description="Helical" evidence="6">
    <location>
        <begin position="359"/>
        <end position="381"/>
    </location>
</feature>
<accession>A0A1U7M3L6</accession>
<proteinExistence type="inferred from homology"/>
<feature type="transmembrane region" description="Helical" evidence="6">
    <location>
        <begin position="33"/>
        <end position="51"/>
    </location>
</feature>
<dbReference type="InterPro" id="IPR001898">
    <property type="entry name" value="SLC13A/DASS"/>
</dbReference>
<evidence type="ECO:0000313" key="7">
    <source>
        <dbReference type="EMBL" id="OLS01907.1"/>
    </source>
</evidence>
<dbReference type="GO" id="GO:0022857">
    <property type="term" value="F:transmembrane transporter activity"/>
    <property type="evidence" value="ECO:0007669"/>
    <property type="project" value="InterPro"/>
</dbReference>
<evidence type="ECO:0000256" key="4">
    <source>
        <dbReference type="ARBA" id="ARBA00022989"/>
    </source>
</evidence>
<dbReference type="Proteomes" id="UP000186112">
    <property type="component" value="Unassembled WGS sequence"/>
</dbReference>
<evidence type="ECO:0000256" key="3">
    <source>
        <dbReference type="ARBA" id="ARBA00022692"/>
    </source>
</evidence>
<comment type="subcellular location">
    <subcellularLocation>
        <location evidence="1">Membrane</location>
        <topology evidence="1">Multi-pass membrane protein</topology>
    </subcellularLocation>
</comment>
<feature type="transmembrane region" description="Helical" evidence="6">
    <location>
        <begin position="402"/>
        <end position="422"/>
    </location>
</feature>
<dbReference type="PANTHER" id="PTHR42826">
    <property type="entry name" value="DICARBOXYLATE TRANSPORTER 2.1, CHLOROPLASTIC"/>
    <property type="match status" value="1"/>
</dbReference>
<feature type="transmembrane region" description="Helical" evidence="6">
    <location>
        <begin position="7"/>
        <end position="27"/>
    </location>
</feature>
<comment type="similarity">
    <text evidence="2">Belongs to the SLC13A/DASS transporter (TC 2.A.47) family. DIT1 subfamily.</text>
</comment>
<evidence type="ECO:0000313" key="8">
    <source>
        <dbReference type="Proteomes" id="UP000186112"/>
    </source>
</evidence>
<feature type="transmembrane region" description="Helical" evidence="6">
    <location>
        <begin position="118"/>
        <end position="137"/>
    </location>
</feature>
<evidence type="ECO:0000256" key="5">
    <source>
        <dbReference type="ARBA" id="ARBA00023136"/>
    </source>
</evidence>
<evidence type="ECO:0000256" key="2">
    <source>
        <dbReference type="ARBA" id="ARBA00007349"/>
    </source>
</evidence>
<gene>
    <name evidence="7" type="primary">ybhI</name>
    <name evidence="7" type="ORF">TICRE_20490</name>
</gene>
<feature type="transmembrane region" description="Helical" evidence="6">
    <location>
        <begin position="63"/>
        <end position="81"/>
    </location>
</feature>
<feature type="transmembrane region" description="Helical" evidence="6">
    <location>
        <begin position="320"/>
        <end position="339"/>
    </location>
</feature>
<feature type="transmembrane region" description="Helical" evidence="6">
    <location>
        <begin position="87"/>
        <end position="106"/>
    </location>
</feature>
<feature type="transmembrane region" description="Helical" evidence="6">
    <location>
        <begin position="219"/>
        <end position="239"/>
    </location>
</feature>
<dbReference type="AlphaFoldDB" id="A0A1U7M3L6"/>
<feature type="transmembrane region" description="Helical" evidence="6">
    <location>
        <begin position="268"/>
        <end position="285"/>
    </location>
</feature>
<keyword evidence="4 6" id="KW-1133">Transmembrane helix</keyword>
<dbReference type="RefSeq" id="WP_075727893.1">
    <property type="nucleotide sequence ID" value="NZ_LTDM01000053.1"/>
</dbReference>
<organism evidence="7 8">
    <name type="scientific">Tissierella creatinophila DSM 6911</name>
    <dbReference type="NCBI Taxonomy" id="1123403"/>
    <lineage>
        <taxon>Bacteria</taxon>
        <taxon>Bacillati</taxon>
        <taxon>Bacillota</taxon>
        <taxon>Tissierellia</taxon>
        <taxon>Tissierellales</taxon>
        <taxon>Tissierellaceae</taxon>
        <taxon>Tissierella</taxon>
    </lineage>
</organism>
<protein>
    <submittedName>
        <fullName evidence="7">Inner membrane protein YbhI</fullName>
    </submittedName>
</protein>
<evidence type="ECO:0000256" key="6">
    <source>
        <dbReference type="SAM" id="Phobius"/>
    </source>
</evidence>
<dbReference type="OrthoDB" id="37272at2"/>
<keyword evidence="8" id="KW-1185">Reference proteome</keyword>
<feature type="transmembrane region" description="Helical" evidence="6">
    <location>
        <begin position="143"/>
        <end position="161"/>
    </location>
</feature>
<feature type="transmembrane region" description="Helical" evidence="6">
    <location>
        <begin position="442"/>
        <end position="465"/>
    </location>
</feature>
<dbReference type="Pfam" id="PF00939">
    <property type="entry name" value="Na_sulph_symp"/>
    <property type="match status" value="1"/>
</dbReference>
<keyword evidence="5 6" id="KW-0472">Membrane</keyword>